<evidence type="ECO:0000313" key="2">
    <source>
        <dbReference type="Proteomes" id="UP000001194"/>
    </source>
</evidence>
<dbReference type="HOGENOM" id="CLU_2171506_0_0_1"/>
<dbReference type="Proteomes" id="UP000001194">
    <property type="component" value="Unassembled WGS sequence"/>
</dbReference>
<name>B0CV09_LACBS</name>
<protein>
    <submittedName>
        <fullName evidence="1">Predicted protein</fullName>
    </submittedName>
</protein>
<dbReference type="GeneID" id="6071932"/>
<keyword evidence="2" id="KW-1185">Reference proteome</keyword>
<gene>
    <name evidence="1" type="ORF">LACBIDRAFT_308896</name>
</gene>
<dbReference type="EMBL" id="DS547093">
    <property type="protein sequence ID" value="EDR13667.1"/>
    <property type="molecule type" value="Genomic_DNA"/>
</dbReference>
<dbReference type="KEGG" id="lbc:LACBIDRAFT_308896"/>
<sequence>MHPQFLITVPITPEQAASIQDTANALVVHDSVIYGPRSTQCGARFAIRVLWQLYITVLRENLSTTQCQQYLHAKSQQIVEAMLHHTQFLSSKIIGRKQILAEIQAIQEIY</sequence>
<dbReference type="InParanoid" id="B0CV09"/>
<evidence type="ECO:0000313" key="1">
    <source>
        <dbReference type="EMBL" id="EDR13667.1"/>
    </source>
</evidence>
<dbReference type="AlphaFoldDB" id="B0CV09"/>
<organism evidence="2">
    <name type="scientific">Laccaria bicolor (strain S238N-H82 / ATCC MYA-4686)</name>
    <name type="common">Bicoloured deceiver</name>
    <name type="synonym">Laccaria laccata var. bicolor</name>
    <dbReference type="NCBI Taxonomy" id="486041"/>
    <lineage>
        <taxon>Eukaryota</taxon>
        <taxon>Fungi</taxon>
        <taxon>Dikarya</taxon>
        <taxon>Basidiomycota</taxon>
        <taxon>Agaricomycotina</taxon>
        <taxon>Agaricomycetes</taxon>
        <taxon>Agaricomycetidae</taxon>
        <taxon>Agaricales</taxon>
        <taxon>Agaricineae</taxon>
        <taxon>Hydnangiaceae</taxon>
        <taxon>Laccaria</taxon>
    </lineage>
</organism>
<dbReference type="RefSeq" id="XP_001876165.1">
    <property type="nucleotide sequence ID" value="XM_001876130.1"/>
</dbReference>
<dbReference type="OrthoDB" id="15001at2759"/>
<accession>B0CV09</accession>
<reference evidence="1 2" key="1">
    <citation type="journal article" date="2008" name="Nature">
        <title>The genome of Laccaria bicolor provides insights into mycorrhizal symbiosis.</title>
        <authorList>
            <person name="Martin F."/>
            <person name="Aerts A."/>
            <person name="Ahren D."/>
            <person name="Brun A."/>
            <person name="Danchin E.G.J."/>
            <person name="Duchaussoy F."/>
            <person name="Gibon J."/>
            <person name="Kohler A."/>
            <person name="Lindquist E."/>
            <person name="Pereda V."/>
            <person name="Salamov A."/>
            <person name="Shapiro H.J."/>
            <person name="Wuyts J."/>
            <person name="Blaudez D."/>
            <person name="Buee M."/>
            <person name="Brokstein P."/>
            <person name="Canbaeck B."/>
            <person name="Cohen D."/>
            <person name="Courty P.E."/>
            <person name="Coutinho P.M."/>
            <person name="Delaruelle C."/>
            <person name="Detter J.C."/>
            <person name="Deveau A."/>
            <person name="DiFazio S."/>
            <person name="Duplessis S."/>
            <person name="Fraissinet-Tachet L."/>
            <person name="Lucic E."/>
            <person name="Frey-Klett P."/>
            <person name="Fourrey C."/>
            <person name="Feussner I."/>
            <person name="Gay G."/>
            <person name="Grimwood J."/>
            <person name="Hoegger P.J."/>
            <person name="Jain P."/>
            <person name="Kilaru S."/>
            <person name="Labbe J."/>
            <person name="Lin Y.C."/>
            <person name="Legue V."/>
            <person name="Le Tacon F."/>
            <person name="Marmeisse R."/>
            <person name="Melayah D."/>
            <person name="Montanini B."/>
            <person name="Muratet M."/>
            <person name="Nehls U."/>
            <person name="Niculita-Hirzel H."/>
            <person name="Oudot-Le Secq M.P."/>
            <person name="Peter M."/>
            <person name="Quesneville H."/>
            <person name="Rajashekar B."/>
            <person name="Reich M."/>
            <person name="Rouhier N."/>
            <person name="Schmutz J."/>
            <person name="Yin T."/>
            <person name="Chalot M."/>
            <person name="Henrissat B."/>
            <person name="Kuees U."/>
            <person name="Lucas S."/>
            <person name="Van de Peer Y."/>
            <person name="Podila G.K."/>
            <person name="Polle A."/>
            <person name="Pukkila P.J."/>
            <person name="Richardson P.M."/>
            <person name="Rouze P."/>
            <person name="Sanders I.R."/>
            <person name="Stajich J.E."/>
            <person name="Tunlid A."/>
            <person name="Tuskan G."/>
            <person name="Grigoriev I.V."/>
        </authorList>
    </citation>
    <scope>NUCLEOTIDE SEQUENCE [LARGE SCALE GENOMIC DNA]</scope>
    <source>
        <strain evidence="2">S238N-H82 / ATCC MYA-4686</strain>
    </source>
</reference>
<proteinExistence type="predicted"/>